<gene>
    <name evidence="1" type="ORF">S12H4_06040</name>
</gene>
<proteinExistence type="predicted"/>
<reference evidence="1" key="1">
    <citation type="journal article" date="2014" name="Front. Microbiol.">
        <title>High frequency of phylogenetically diverse reductive dehalogenase-homologous genes in deep subseafloor sedimentary metagenomes.</title>
        <authorList>
            <person name="Kawai M."/>
            <person name="Futagami T."/>
            <person name="Toyoda A."/>
            <person name="Takaki Y."/>
            <person name="Nishi S."/>
            <person name="Hori S."/>
            <person name="Arai W."/>
            <person name="Tsubouchi T."/>
            <person name="Morono Y."/>
            <person name="Uchiyama I."/>
            <person name="Ito T."/>
            <person name="Fujiyama A."/>
            <person name="Inagaki F."/>
            <person name="Takami H."/>
        </authorList>
    </citation>
    <scope>NUCLEOTIDE SEQUENCE</scope>
    <source>
        <strain evidence="1">Expedition CK06-06</strain>
    </source>
</reference>
<sequence>MKKPFLNLEGVLESIASRLTEVSIDSGNATGGSDVTIVDTGKNWEAGKWEDAIVEVEVDGVHYYRTISGNDATTLTITALPMKASILLALARF</sequence>
<accession>X1QFV2</accession>
<evidence type="ECO:0000313" key="1">
    <source>
        <dbReference type="EMBL" id="GAI67073.1"/>
    </source>
</evidence>
<dbReference type="EMBL" id="BARW01002071">
    <property type="protein sequence ID" value="GAI67073.1"/>
    <property type="molecule type" value="Genomic_DNA"/>
</dbReference>
<protein>
    <submittedName>
        <fullName evidence="1">Uncharacterized protein</fullName>
    </submittedName>
</protein>
<name>X1QFV2_9ZZZZ</name>
<comment type="caution">
    <text evidence="1">The sequence shown here is derived from an EMBL/GenBank/DDBJ whole genome shotgun (WGS) entry which is preliminary data.</text>
</comment>
<organism evidence="1">
    <name type="scientific">marine sediment metagenome</name>
    <dbReference type="NCBI Taxonomy" id="412755"/>
    <lineage>
        <taxon>unclassified sequences</taxon>
        <taxon>metagenomes</taxon>
        <taxon>ecological metagenomes</taxon>
    </lineage>
</organism>
<dbReference type="AlphaFoldDB" id="X1QFV2"/>